<dbReference type="Gene3D" id="3.30.565.10">
    <property type="entry name" value="Histidine kinase-like ATPase, C-terminal domain"/>
    <property type="match status" value="1"/>
</dbReference>
<feature type="compositionally biased region" description="Basic and acidic residues" evidence="6">
    <location>
        <begin position="1"/>
        <end position="32"/>
    </location>
</feature>
<dbReference type="PROSITE" id="PS50851">
    <property type="entry name" value="CHEW"/>
    <property type="match status" value="2"/>
</dbReference>
<dbReference type="AlphaFoldDB" id="A0A1V1PAS0"/>
<dbReference type="PANTHER" id="PTHR43395">
    <property type="entry name" value="SENSOR HISTIDINE KINASE CHEA"/>
    <property type="match status" value="1"/>
</dbReference>
<protein>
    <recommendedName>
        <fullName evidence="2">histidine kinase</fullName>
        <ecNumber evidence="2">2.7.13.3</ecNumber>
    </recommendedName>
</protein>
<comment type="caution">
    <text evidence="9">The sequence shown here is derived from an EMBL/GenBank/DDBJ whole genome shotgun (WGS) entry which is preliminary data.</text>
</comment>
<dbReference type="InterPro" id="IPR005467">
    <property type="entry name" value="His_kinase_dom"/>
</dbReference>
<dbReference type="PANTHER" id="PTHR43395:SF1">
    <property type="entry name" value="CHEMOTAXIS PROTEIN CHEA"/>
    <property type="match status" value="1"/>
</dbReference>
<dbReference type="SMART" id="SM00387">
    <property type="entry name" value="HATPase_c"/>
    <property type="match status" value="1"/>
</dbReference>
<dbReference type="SUPFAM" id="SSF55874">
    <property type="entry name" value="ATPase domain of HSP90 chaperone/DNA topoisomerase II/histidine kinase"/>
    <property type="match status" value="1"/>
</dbReference>
<organism evidence="9 10">
    <name type="scientific">Candidatus Magnetoglobus multicellularis str. Araruama</name>
    <dbReference type="NCBI Taxonomy" id="890399"/>
    <lineage>
        <taxon>Bacteria</taxon>
        <taxon>Pseudomonadati</taxon>
        <taxon>Thermodesulfobacteriota</taxon>
        <taxon>Desulfobacteria</taxon>
        <taxon>Desulfobacterales</taxon>
        <taxon>Desulfobacteraceae</taxon>
        <taxon>Candidatus Magnetoglobus</taxon>
    </lineage>
</organism>
<evidence type="ECO:0000256" key="2">
    <source>
        <dbReference type="ARBA" id="ARBA00012438"/>
    </source>
</evidence>
<dbReference type="InterPro" id="IPR003594">
    <property type="entry name" value="HATPase_dom"/>
</dbReference>
<feature type="domain" description="CheW-like" evidence="8">
    <location>
        <begin position="288"/>
        <end position="441"/>
    </location>
</feature>
<dbReference type="InterPro" id="IPR037006">
    <property type="entry name" value="CheA-like_homodim_sf"/>
</dbReference>
<dbReference type="InterPro" id="IPR036890">
    <property type="entry name" value="HATPase_C_sf"/>
</dbReference>
<dbReference type="InterPro" id="IPR051315">
    <property type="entry name" value="Bact_Chemotaxis_CheA"/>
</dbReference>
<dbReference type="Pfam" id="PF01584">
    <property type="entry name" value="CheW"/>
    <property type="match status" value="2"/>
</dbReference>
<keyword evidence="4" id="KW-0808">Transferase</keyword>
<gene>
    <name evidence="9" type="ORF">OMM_02157</name>
</gene>
<keyword evidence="5" id="KW-0418">Kinase</keyword>
<reference evidence="10" key="1">
    <citation type="submission" date="2012-11" db="EMBL/GenBank/DDBJ databases">
        <authorList>
            <person name="Lucero-Rivera Y.E."/>
            <person name="Tovar-Ramirez D."/>
        </authorList>
    </citation>
    <scope>NUCLEOTIDE SEQUENCE [LARGE SCALE GENOMIC DNA]</scope>
    <source>
        <strain evidence="10">Araruama</strain>
    </source>
</reference>
<dbReference type="InterPro" id="IPR036061">
    <property type="entry name" value="CheW-like_dom_sf"/>
</dbReference>
<keyword evidence="3" id="KW-0597">Phosphoprotein</keyword>
<dbReference type="GO" id="GO:0006935">
    <property type="term" value="P:chemotaxis"/>
    <property type="evidence" value="ECO:0007669"/>
    <property type="project" value="InterPro"/>
</dbReference>
<dbReference type="InterPro" id="IPR036097">
    <property type="entry name" value="HisK_dim/P_sf"/>
</dbReference>
<feature type="domain" description="Histidine kinase" evidence="7">
    <location>
        <begin position="37"/>
        <end position="286"/>
    </location>
</feature>
<dbReference type="GO" id="GO:0005737">
    <property type="term" value="C:cytoplasm"/>
    <property type="evidence" value="ECO:0007669"/>
    <property type="project" value="InterPro"/>
</dbReference>
<dbReference type="Pfam" id="PF02518">
    <property type="entry name" value="HATPase_c"/>
    <property type="match status" value="1"/>
</dbReference>
<dbReference type="Gene3D" id="1.10.287.560">
    <property type="entry name" value="Histidine kinase CheA-like, homodimeric domain"/>
    <property type="match status" value="1"/>
</dbReference>
<dbReference type="SUPFAM" id="SSF50341">
    <property type="entry name" value="CheW-like"/>
    <property type="match status" value="2"/>
</dbReference>
<evidence type="ECO:0000313" key="10">
    <source>
        <dbReference type="Proteomes" id="UP000189670"/>
    </source>
</evidence>
<evidence type="ECO:0000256" key="6">
    <source>
        <dbReference type="SAM" id="MobiDB-lite"/>
    </source>
</evidence>
<feature type="region of interest" description="Disordered" evidence="6">
    <location>
        <begin position="1"/>
        <end position="41"/>
    </location>
</feature>
<dbReference type="PRINTS" id="PR00344">
    <property type="entry name" value="BCTRLSENSOR"/>
</dbReference>
<dbReference type="EMBL" id="ATBP01000211">
    <property type="protein sequence ID" value="ETR71876.1"/>
    <property type="molecule type" value="Genomic_DNA"/>
</dbReference>
<evidence type="ECO:0000313" key="9">
    <source>
        <dbReference type="EMBL" id="ETR71876.1"/>
    </source>
</evidence>
<dbReference type="SMART" id="SM00260">
    <property type="entry name" value="CheW"/>
    <property type="match status" value="1"/>
</dbReference>
<dbReference type="EC" id="2.7.13.3" evidence="2"/>
<dbReference type="Pfam" id="PF02895">
    <property type="entry name" value="H-kinase_dim"/>
    <property type="match status" value="1"/>
</dbReference>
<dbReference type="PROSITE" id="PS50109">
    <property type="entry name" value="HIS_KIN"/>
    <property type="match status" value="1"/>
</dbReference>
<evidence type="ECO:0000259" key="7">
    <source>
        <dbReference type="PROSITE" id="PS50109"/>
    </source>
</evidence>
<proteinExistence type="predicted"/>
<evidence type="ECO:0000259" key="8">
    <source>
        <dbReference type="PROSITE" id="PS50851"/>
    </source>
</evidence>
<dbReference type="InterPro" id="IPR004105">
    <property type="entry name" value="CheA-like_dim"/>
</dbReference>
<dbReference type="FunFam" id="3.30.565.10:FF:000016">
    <property type="entry name" value="Chemotaxis protein CheA, putative"/>
    <property type="match status" value="1"/>
</dbReference>
<comment type="catalytic activity">
    <reaction evidence="1">
        <text>ATP + protein L-histidine = ADP + protein N-phospho-L-histidine.</text>
        <dbReference type="EC" id="2.7.13.3"/>
    </reaction>
</comment>
<dbReference type="InterPro" id="IPR002545">
    <property type="entry name" value="CheW-lke_dom"/>
</dbReference>
<feature type="domain" description="CheW-like" evidence="8">
    <location>
        <begin position="463"/>
        <end position="598"/>
    </location>
</feature>
<evidence type="ECO:0000256" key="5">
    <source>
        <dbReference type="ARBA" id="ARBA00022777"/>
    </source>
</evidence>
<dbReference type="InterPro" id="IPR004358">
    <property type="entry name" value="Sig_transdc_His_kin-like_C"/>
</dbReference>
<evidence type="ECO:0000256" key="3">
    <source>
        <dbReference type="ARBA" id="ARBA00022553"/>
    </source>
</evidence>
<dbReference type="Proteomes" id="UP000189670">
    <property type="component" value="Unassembled WGS sequence"/>
</dbReference>
<dbReference type="CDD" id="cd16916">
    <property type="entry name" value="HATPase_CheA-like"/>
    <property type="match status" value="1"/>
</dbReference>
<accession>A0A1V1PAS0</accession>
<dbReference type="SUPFAM" id="SSF47384">
    <property type="entry name" value="Homodimeric domain of signal transducing histidine kinase"/>
    <property type="match status" value="1"/>
</dbReference>
<sequence>MQKTKSDLEPIEELPEKPKPQQSEGKEKKARDQQSPQEASSIRIPVDILDKLMSLASELVLVRNRLLMQSSNTDPIVSDIAHDLDVVTSDMQETVMLTRMQPLGNVLNKMPRIVRDLARRFHKNIDIQISGNDVELDKNILEMLSSPLMHIIRNACDHGIEMPDTRYAVGKSEIGLIEVNAYHQAGLIHIDISDDGKGLDPSMIRTKALEKGIIAKNDLDQLNDKDVLSLIMTPGFSTAAEMSDISGRGVGMDVVKTAISQIGGVIEIDSEPGKGIHLHMSLPLTLAIIPCLIIISKNERFAIPQVNMDEMVRLYHGTDYSIERSGDQEVYRLRTHLLPIVRLNELLKRPHRFTSEDRSAITDDYSSVRKSSKTVLFAVVKTGSRRFGLIIDHMTGTEEIVVNPLPNTIKNLQIYQGTTIMGDGEVAMVLDVDGIARHVGVEFNRSIEEENALVSRKIVSSNIERILTFQYGPKEQFAIPLILVRRLTQIYDNQIEKVGANDDREFVVIDGEPVFIVRLDRMMTVSPCSAQKQYYICLFKKSGTPIGMLFTKLIGVAEMPDNIQEENYNLNCVFGCAIVNDRLTLLLDINELLGKGENVLAASQNIGQEISTKERILLVEDTVFLVSLSETFWKAMDIRFILLKMDWMAFLLLKQIQWI</sequence>
<dbReference type="Gene3D" id="2.30.30.40">
    <property type="entry name" value="SH3 Domains"/>
    <property type="match status" value="1"/>
</dbReference>
<evidence type="ECO:0000256" key="1">
    <source>
        <dbReference type="ARBA" id="ARBA00000085"/>
    </source>
</evidence>
<dbReference type="SMART" id="SM01231">
    <property type="entry name" value="H-kinase_dim"/>
    <property type="match status" value="1"/>
</dbReference>
<name>A0A1V1PAS0_9BACT</name>
<dbReference type="GO" id="GO:0000155">
    <property type="term" value="F:phosphorelay sensor kinase activity"/>
    <property type="evidence" value="ECO:0007669"/>
    <property type="project" value="InterPro"/>
</dbReference>
<evidence type="ECO:0000256" key="4">
    <source>
        <dbReference type="ARBA" id="ARBA00022679"/>
    </source>
</evidence>